<dbReference type="NCBIfam" id="NF046009">
    <property type="entry name" value="MAGa3780_fam"/>
    <property type="match status" value="1"/>
</dbReference>
<dbReference type="EMBL" id="CP041147">
    <property type="protein sequence ID" value="QDF65173.1"/>
    <property type="molecule type" value="Genomic_DNA"/>
</dbReference>
<protein>
    <submittedName>
        <fullName evidence="2">Uncharacterized protein</fullName>
    </submittedName>
</protein>
<dbReference type="RefSeq" id="WP_208664721.1">
    <property type="nucleotide sequence ID" value="NZ_CP041147.1"/>
</dbReference>
<sequence length="293" mass="33664">MLSKLFPNTKHYTFNSWSKLRKATLFAGVAVILLVFITTVWRWQIVSSEMYNNIAKLTLEDKKLLLEKGFTPNILANFWNVTLTFTWLSNLFVGMALILFAIYPKNWIAQRALFLANVYITITFIVFWALIFPFEVTGDIQRFITSSLVHFVNPVICFVFVILNRKNISVTKLTIWLSTIVMITYWAFALVTFLSGNKNVEAFKVGLDGSIIRDTKTVELAKINLYKEMNLTIYSFLNFKHPLFYKGDNLGLVIGLNIALFIGGFLLTPGLGFAWKYGLKVKYDTATKPWEIQ</sequence>
<gene>
    <name evidence="2" type="ORF">FIV53_02655</name>
</gene>
<keyword evidence="1" id="KW-1133">Transmembrane helix</keyword>
<evidence type="ECO:0000313" key="3">
    <source>
        <dbReference type="Proteomes" id="UP000315201"/>
    </source>
</evidence>
<feature type="transmembrane region" description="Helical" evidence="1">
    <location>
        <begin position="78"/>
        <end position="100"/>
    </location>
</feature>
<keyword evidence="1" id="KW-0472">Membrane</keyword>
<feature type="transmembrane region" description="Helical" evidence="1">
    <location>
        <begin position="143"/>
        <end position="163"/>
    </location>
</feature>
<evidence type="ECO:0000313" key="2">
    <source>
        <dbReference type="EMBL" id="QDF65173.1"/>
    </source>
</evidence>
<dbReference type="AlphaFoldDB" id="A0A4Y6I6M8"/>
<feature type="transmembrane region" description="Helical" evidence="1">
    <location>
        <begin position="112"/>
        <end position="131"/>
    </location>
</feature>
<reference evidence="2 3" key="1">
    <citation type="submission" date="2019-06" db="EMBL/GenBank/DDBJ databases">
        <title>Mycoplasma nasistruthionis sp. nov. str Ms03.</title>
        <authorList>
            <person name="Botes A."/>
        </authorList>
    </citation>
    <scope>NUCLEOTIDE SEQUENCE [LARGE SCALE GENOMIC DNA]</scope>
    <source>
        <strain evidence="2 3">Ms03</strain>
    </source>
</reference>
<accession>A0A4Y6I6M8</accession>
<keyword evidence="1" id="KW-0812">Transmembrane</keyword>
<keyword evidence="3" id="KW-1185">Reference proteome</keyword>
<organism evidence="2 3">
    <name type="scientific">Mycoplasma nasistruthionis</name>
    <dbReference type="NCBI Taxonomy" id="353852"/>
    <lineage>
        <taxon>Bacteria</taxon>
        <taxon>Bacillati</taxon>
        <taxon>Mycoplasmatota</taxon>
        <taxon>Mollicutes</taxon>
        <taxon>Mycoplasmataceae</taxon>
        <taxon>Mycoplasma</taxon>
    </lineage>
</organism>
<name>A0A4Y6I6M8_9MOLU</name>
<feature type="transmembrane region" description="Helical" evidence="1">
    <location>
        <begin position="250"/>
        <end position="275"/>
    </location>
</feature>
<proteinExistence type="predicted"/>
<feature type="transmembrane region" description="Helical" evidence="1">
    <location>
        <begin position="175"/>
        <end position="194"/>
    </location>
</feature>
<feature type="transmembrane region" description="Helical" evidence="1">
    <location>
        <begin position="23"/>
        <end position="43"/>
    </location>
</feature>
<dbReference type="Proteomes" id="UP000315201">
    <property type="component" value="Chromosome"/>
</dbReference>
<evidence type="ECO:0000256" key="1">
    <source>
        <dbReference type="SAM" id="Phobius"/>
    </source>
</evidence>